<evidence type="ECO:0000313" key="1">
    <source>
        <dbReference type="EMBL" id="MEO3713465.1"/>
    </source>
</evidence>
<organism evidence="1 2">
    <name type="scientific">Roseateles flavus</name>
    <dbReference type="NCBI Taxonomy" id="3149041"/>
    <lineage>
        <taxon>Bacteria</taxon>
        <taxon>Pseudomonadati</taxon>
        <taxon>Pseudomonadota</taxon>
        <taxon>Betaproteobacteria</taxon>
        <taxon>Burkholderiales</taxon>
        <taxon>Sphaerotilaceae</taxon>
        <taxon>Roseateles</taxon>
    </lineage>
</organism>
<keyword evidence="2" id="KW-1185">Reference proteome</keyword>
<dbReference type="RefSeq" id="WP_347609932.1">
    <property type="nucleotide sequence ID" value="NZ_JBDPZC010000005.1"/>
</dbReference>
<dbReference type="EMBL" id="JBDPZC010000005">
    <property type="protein sequence ID" value="MEO3713465.1"/>
    <property type="molecule type" value="Genomic_DNA"/>
</dbReference>
<reference evidence="1 2" key="1">
    <citation type="submission" date="2024-05" db="EMBL/GenBank/DDBJ databases">
        <title>Roseateles sp. 2.12 16S ribosomal RNA gene Genome sequencing and assembly.</title>
        <authorList>
            <person name="Woo H."/>
        </authorList>
    </citation>
    <scope>NUCLEOTIDE SEQUENCE [LARGE SCALE GENOMIC DNA]</scope>
    <source>
        <strain evidence="1 2">2.12</strain>
    </source>
</reference>
<sequence>MRRAAQAGFTMATLIFILVVLGALGAAMALFSQRQHMGSAAELSAARAYQAAHAGLEWASYELLRNPLPPAAAPACFSTTQLSFAPATDAALSEFTVTVFCARTPATGTASDGATSLVFYDITSIACNQPVGGACPAGAAPSATYVERSLSKRVAR</sequence>
<accession>A0ABV0GEJ2</accession>
<evidence type="ECO:0000313" key="2">
    <source>
        <dbReference type="Proteomes" id="UP001462640"/>
    </source>
</evidence>
<dbReference type="Proteomes" id="UP001462640">
    <property type="component" value="Unassembled WGS sequence"/>
</dbReference>
<protein>
    <submittedName>
        <fullName evidence="1">Agglutinin biogenesis protein MshP</fullName>
    </submittedName>
</protein>
<gene>
    <name evidence="1" type="ORF">ABDJ40_11885</name>
</gene>
<name>A0ABV0GEJ2_9BURK</name>
<proteinExistence type="predicted"/>
<comment type="caution">
    <text evidence="1">The sequence shown here is derived from an EMBL/GenBank/DDBJ whole genome shotgun (WGS) entry which is preliminary data.</text>
</comment>